<sequence length="218" mass="21887">MKIRTGLIAIFATAATVAGLVTAAPANAAPPSADIGYTADVVGDHVVFETDIGSLRTSGNQFEIVDAAGNVAASIPLVYNLEDRQFPIIADITGRTATLTPVQDPASATKVNVSDTVRRQVADGPQTRQERDTQALQTLGTYVTVSVAVGGLIGTIVGAAVGCVVGLLGFIAGCIPGIVTGAGVGTILGTIAVGGPTLVGAAIQFFDTINSPFTPPAN</sequence>
<keyword evidence="5" id="KW-1185">Reference proteome</keyword>
<proteinExistence type="predicted"/>
<protein>
    <recommendedName>
        <fullName evidence="3">DUF8020 domain-containing protein</fullName>
    </recommendedName>
</protein>
<keyword evidence="1" id="KW-1133">Transmembrane helix</keyword>
<dbReference type="EMBL" id="JAPWIE010000005">
    <property type="protein sequence ID" value="MCZ4552051.1"/>
    <property type="molecule type" value="Genomic_DNA"/>
</dbReference>
<dbReference type="Pfam" id="PF26059">
    <property type="entry name" value="DUF8020"/>
    <property type="match status" value="1"/>
</dbReference>
<gene>
    <name evidence="4" type="ORF">O4213_18815</name>
</gene>
<evidence type="ECO:0000256" key="1">
    <source>
        <dbReference type="SAM" id="Phobius"/>
    </source>
</evidence>
<feature type="transmembrane region" description="Helical" evidence="1">
    <location>
        <begin position="139"/>
        <end position="172"/>
    </location>
</feature>
<keyword evidence="2" id="KW-0732">Signal</keyword>
<organism evidence="4 5">
    <name type="scientific">Gordonia rubripertincta</name>
    <name type="common">Rhodococcus corallinus</name>
    <dbReference type="NCBI Taxonomy" id="36822"/>
    <lineage>
        <taxon>Bacteria</taxon>
        <taxon>Bacillati</taxon>
        <taxon>Actinomycetota</taxon>
        <taxon>Actinomycetes</taxon>
        <taxon>Mycobacteriales</taxon>
        <taxon>Gordoniaceae</taxon>
        <taxon>Gordonia</taxon>
    </lineage>
</organism>
<evidence type="ECO:0000259" key="3">
    <source>
        <dbReference type="Pfam" id="PF26059"/>
    </source>
</evidence>
<feature type="signal peptide" evidence="2">
    <location>
        <begin position="1"/>
        <end position="28"/>
    </location>
</feature>
<feature type="transmembrane region" description="Helical" evidence="1">
    <location>
        <begin position="184"/>
        <end position="206"/>
    </location>
</feature>
<keyword evidence="1" id="KW-0472">Membrane</keyword>
<reference evidence="4" key="1">
    <citation type="submission" date="2022-12" db="EMBL/GenBank/DDBJ databases">
        <authorList>
            <person name="Krivoruchko A.V."/>
            <person name="Elkin A."/>
        </authorList>
    </citation>
    <scope>NUCLEOTIDE SEQUENCE</scope>
    <source>
        <strain evidence="4">IEGM 1388</strain>
    </source>
</reference>
<dbReference type="InterPro" id="IPR058333">
    <property type="entry name" value="DUF8020"/>
</dbReference>
<keyword evidence="1" id="KW-0812">Transmembrane</keyword>
<dbReference type="RefSeq" id="WP_301572859.1">
    <property type="nucleotide sequence ID" value="NZ_JAPWIE010000005.1"/>
</dbReference>
<name>A0ABT4MYI3_GORRU</name>
<feature type="chain" id="PRO_5047372787" description="DUF8020 domain-containing protein" evidence="2">
    <location>
        <begin position="29"/>
        <end position="218"/>
    </location>
</feature>
<comment type="caution">
    <text evidence="4">The sequence shown here is derived from an EMBL/GenBank/DDBJ whole genome shotgun (WGS) entry which is preliminary data.</text>
</comment>
<evidence type="ECO:0000313" key="5">
    <source>
        <dbReference type="Proteomes" id="UP001067235"/>
    </source>
</evidence>
<evidence type="ECO:0000313" key="4">
    <source>
        <dbReference type="EMBL" id="MCZ4552051.1"/>
    </source>
</evidence>
<accession>A0ABT4MYI3</accession>
<dbReference type="Proteomes" id="UP001067235">
    <property type="component" value="Unassembled WGS sequence"/>
</dbReference>
<evidence type="ECO:0000256" key="2">
    <source>
        <dbReference type="SAM" id="SignalP"/>
    </source>
</evidence>
<feature type="domain" description="DUF8020" evidence="3">
    <location>
        <begin position="34"/>
        <end position="102"/>
    </location>
</feature>